<dbReference type="InterPro" id="IPR052727">
    <property type="entry name" value="Rab4/Rab5_effector"/>
</dbReference>
<evidence type="ECO:0000313" key="5">
    <source>
        <dbReference type="EMBL" id="KAE9080204.1"/>
    </source>
</evidence>
<evidence type="ECO:0000313" key="13">
    <source>
        <dbReference type="Proteomes" id="UP000440732"/>
    </source>
</evidence>
<dbReference type="OrthoDB" id="162242at2759"/>
<evidence type="ECO:0000313" key="8">
    <source>
        <dbReference type="EMBL" id="KAE9273623.1"/>
    </source>
</evidence>
<dbReference type="Proteomes" id="UP000433483">
    <property type="component" value="Unassembled WGS sequence"/>
</dbReference>
<dbReference type="Proteomes" id="UP000429523">
    <property type="component" value="Unassembled WGS sequence"/>
</dbReference>
<feature type="region of interest" description="Disordered" evidence="1">
    <location>
        <begin position="168"/>
        <end position="234"/>
    </location>
</feature>
<evidence type="ECO:0000313" key="7">
    <source>
        <dbReference type="EMBL" id="KAE9178578.1"/>
    </source>
</evidence>
<dbReference type="Proteomes" id="UP000460718">
    <property type="component" value="Unassembled WGS sequence"/>
</dbReference>
<organism evidence="5 13">
    <name type="scientific">Phytophthora fragariae</name>
    <dbReference type="NCBI Taxonomy" id="53985"/>
    <lineage>
        <taxon>Eukaryota</taxon>
        <taxon>Sar</taxon>
        <taxon>Stramenopiles</taxon>
        <taxon>Oomycota</taxon>
        <taxon>Peronosporomycetes</taxon>
        <taxon>Peronosporales</taxon>
        <taxon>Peronosporaceae</taxon>
        <taxon>Phytophthora</taxon>
    </lineage>
</organism>
<evidence type="ECO:0000313" key="9">
    <source>
        <dbReference type="Proteomes" id="UP000429523"/>
    </source>
</evidence>
<dbReference type="EMBL" id="QXGA01003707">
    <property type="protein sequence ID" value="KAE9080204.1"/>
    <property type="molecule type" value="Genomic_DNA"/>
</dbReference>
<gene>
    <name evidence="8" type="ORF">PF001_g27424</name>
    <name evidence="7" type="ORF">PF002_g28036</name>
    <name evidence="6" type="ORF">PF005_g27788</name>
    <name evidence="5" type="ORF">PF006_g27364</name>
    <name evidence="4" type="ORF">PF007_g27715</name>
    <name evidence="2" type="ORF">PF009_g28074</name>
    <name evidence="3" type="ORF">PF011_g26778</name>
</gene>
<dbReference type="EMBL" id="QXGB01003607">
    <property type="protein sequence ID" value="KAE9169859.1"/>
    <property type="molecule type" value="Genomic_DNA"/>
</dbReference>
<evidence type="ECO:0000313" key="15">
    <source>
        <dbReference type="Proteomes" id="UP000460718"/>
    </source>
</evidence>
<keyword evidence="10" id="KW-1185">Reference proteome</keyword>
<protein>
    <recommendedName>
        <fullName evidence="16">START domain-containing protein</fullName>
    </recommendedName>
</protein>
<evidence type="ECO:0000313" key="12">
    <source>
        <dbReference type="Proteomes" id="UP000440367"/>
    </source>
</evidence>
<evidence type="ECO:0000313" key="14">
    <source>
        <dbReference type="Proteomes" id="UP000441208"/>
    </source>
</evidence>
<evidence type="ECO:0000313" key="2">
    <source>
        <dbReference type="EMBL" id="KAE8921649.1"/>
    </source>
</evidence>
<evidence type="ECO:0000256" key="1">
    <source>
        <dbReference type="SAM" id="MobiDB-lite"/>
    </source>
</evidence>
<dbReference type="AlphaFoldDB" id="A0A6A3QNJ6"/>
<sequence length="533" mass="59096">MNSIWSTDRLVAIGCASCNAWSCWGPQTKPQQRHAETASLDGMQALCAPSCQVSHLLQQSRDLQLGGHWLLPVFGGHTEVRWLVIRELPARPQRQSTGIMNKCVLTPGVVPERMRLSEDKKQEIIDVTDGLIAETLHTYEFFVANGRQLPSDQWKHVKSKEKVRVYRSRRGKVQKLHSQSHDEKDPSRPRLMSAGAMEHHQRQAAASGRPYAYDDPVHDEDISTNTNSSSSDAGSFTLSEDSVLLKVKPSHSPLIVATGEVDGRIEDVAFGALANSKSSWLIRNSYVRNDAFYQRKILAEPQTPSEEDPFRAMTVKWGAANYSAITTRRDLLYVESMGMAFDSDGERIFYYIIHSIELDDFPHLELSHGLVRIHLSMAYVARQLNADTVELFARGFVDARGDMVEGYAIKLMANNVLSSAGIVECSNLKKLSYLMSLHRCSDASGIQSSSECGVCSRSLSKLGNLLQPTSGCPVCRRVTCSKCSVQKKISVDGCQEDVTQKSFTFCLPCVIEAKGLSAWEVATACLQTLDQSS</sequence>
<name>A0A6A3QNJ6_9STRA</name>
<dbReference type="Proteomes" id="UP000437068">
    <property type="component" value="Unassembled WGS sequence"/>
</dbReference>
<reference evidence="9 10" key="1">
    <citation type="submission" date="2018-08" db="EMBL/GenBank/DDBJ databases">
        <title>Genomic investigation of the strawberry pathogen Phytophthora fragariae indicates pathogenicity is determined by transcriptional variation in three key races.</title>
        <authorList>
            <person name="Adams T.M."/>
            <person name="Armitage A.D."/>
            <person name="Sobczyk M.K."/>
            <person name="Bates H.J."/>
            <person name="Dunwell J.M."/>
            <person name="Nellist C.F."/>
            <person name="Harrison R.J."/>
        </authorList>
    </citation>
    <scope>NUCLEOTIDE SEQUENCE [LARGE SCALE GENOMIC DNA]</scope>
    <source>
        <strain evidence="8 11">A4</strain>
        <strain evidence="7 12">BC-1</strain>
        <strain evidence="6 10">NOV-27</strain>
        <strain evidence="5 13">NOV-5</strain>
        <strain evidence="4 14">NOV-71</strain>
        <strain evidence="2 9">NOV-9</strain>
        <strain evidence="3 15">SCRP245</strain>
    </source>
</reference>
<evidence type="ECO:0000313" key="3">
    <source>
        <dbReference type="EMBL" id="KAE8969498.1"/>
    </source>
</evidence>
<dbReference type="Proteomes" id="UP000440732">
    <property type="component" value="Unassembled WGS sequence"/>
</dbReference>
<dbReference type="Gene3D" id="3.30.530.20">
    <property type="match status" value="1"/>
</dbReference>
<evidence type="ECO:0000313" key="6">
    <source>
        <dbReference type="EMBL" id="KAE9169859.1"/>
    </source>
</evidence>
<evidence type="ECO:0008006" key="16">
    <source>
        <dbReference type="Google" id="ProtNLM"/>
    </source>
</evidence>
<feature type="compositionally biased region" description="Basic and acidic residues" evidence="1">
    <location>
        <begin position="179"/>
        <end position="188"/>
    </location>
</feature>
<dbReference type="Proteomes" id="UP000440367">
    <property type="component" value="Unassembled WGS sequence"/>
</dbReference>
<dbReference type="EMBL" id="QXFZ01003555">
    <property type="protein sequence ID" value="KAE9068368.1"/>
    <property type="molecule type" value="Genomic_DNA"/>
</dbReference>
<comment type="caution">
    <text evidence="5">The sequence shown here is derived from an EMBL/GenBank/DDBJ whole genome shotgun (WGS) entry which is preliminary data.</text>
</comment>
<dbReference type="Proteomes" id="UP000441208">
    <property type="component" value="Unassembled WGS sequence"/>
</dbReference>
<evidence type="ECO:0000313" key="11">
    <source>
        <dbReference type="Proteomes" id="UP000437068"/>
    </source>
</evidence>
<dbReference type="EMBL" id="QXGD01003332">
    <property type="protein sequence ID" value="KAE9178578.1"/>
    <property type="molecule type" value="Genomic_DNA"/>
</dbReference>
<evidence type="ECO:0000313" key="10">
    <source>
        <dbReference type="Proteomes" id="UP000433483"/>
    </source>
</evidence>
<dbReference type="CDD" id="cd00065">
    <property type="entry name" value="FYVE_like_SF"/>
    <property type="match status" value="1"/>
</dbReference>
<dbReference type="PANTHER" id="PTHR13510">
    <property type="entry name" value="FYVE-FINGER-CONTAINING RAB5 EFFECTOR PROTEIN RABENOSYN-5-RELATED"/>
    <property type="match status" value="1"/>
</dbReference>
<dbReference type="EMBL" id="QXGE01003726">
    <property type="protein sequence ID" value="KAE9273623.1"/>
    <property type="molecule type" value="Genomic_DNA"/>
</dbReference>
<dbReference type="PANTHER" id="PTHR13510:SF44">
    <property type="entry name" value="RABENOSYN-5"/>
    <property type="match status" value="1"/>
</dbReference>
<evidence type="ECO:0000313" key="4">
    <source>
        <dbReference type="EMBL" id="KAE9068368.1"/>
    </source>
</evidence>
<dbReference type="EMBL" id="QXFW01003653">
    <property type="protein sequence ID" value="KAE8969498.1"/>
    <property type="molecule type" value="Genomic_DNA"/>
</dbReference>
<dbReference type="InterPro" id="IPR023393">
    <property type="entry name" value="START-like_dom_sf"/>
</dbReference>
<accession>A0A6A3QNJ6</accession>
<proteinExistence type="predicted"/>
<dbReference type="EMBL" id="QXGF01003400">
    <property type="protein sequence ID" value="KAE8921649.1"/>
    <property type="molecule type" value="Genomic_DNA"/>
</dbReference>